<protein>
    <recommendedName>
        <fullName evidence="3">DUF2642 domain-containing protein</fullName>
    </recommendedName>
</protein>
<sequence>MLPTKYGTSFLSQLLLYTTQLDPVFVQHLNQLDGQTMALMTTAGRVEVLMQGSQLVIFK</sequence>
<dbReference type="AlphaFoldDB" id="A0A220TYZ3"/>
<evidence type="ECO:0000313" key="2">
    <source>
        <dbReference type="Proteomes" id="UP000198312"/>
    </source>
</evidence>
<evidence type="ECO:0008006" key="3">
    <source>
        <dbReference type="Google" id="ProtNLM"/>
    </source>
</evidence>
<gene>
    <name evidence="1" type="ORF">CFK37_02845</name>
</gene>
<accession>A0A220TYZ3</accession>
<reference evidence="1 2" key="1">
    <citation type="submission" date="2017-07" db="EMBL/GenBank/DDBJ databases">
        <title>Virgibacillus sp. LM2416.</title>
        <authorList>
            <person name="Tak E.J."/>
            <person name="Bae J.-W."/>
        </authorList>
    </citation>
    <scope>NUCLEOTIDE SEQUENCE [LARGE SCALE GENOMIC DNA]</scope>
    <source>
        <strain evidence="1 2">LM2416</strain>
    </source>
</reference>
<dbReference type="Proteomes" id="UP000198312">
    <property type="component" value="Chromosome"/>
</dbReference>
<dbReference type="KEGG" id="vil:CFK37_02845"/>
<keyword evidence="2" id="KW-1185">Reference proteome</keyword>
<proteinExistence type="predicted"/>
<organism evidence="1 2">
    <name type="scientific">Virgibacillus phasianinus</name>
    <dbReference type="NCBI Taxonomy" id="2017483"/>
    <lineage>
        <taxon>Bacteria</taxon>
        <taxon>Bacillati</taxon>
        <taxon>Bacillota</taxon>
        <taxon>Bacilli</taxon>
        <taxon>Bacillales</taxon>
        <taxon>Bacillaceae</taxon>
        <taxon>Virgibacillus</taxon>
    </lineage>
</organism>
<name>A0A220TYZ3_9BACI</name>
<evidence type="ECO:0000313" key="1">
    <source>
        <dbReference type="EMBL" id="ASK61204.1"/>
    </source>
</evidence>
<dbReference type="EMBL" id="CP022315">
    <property type="protein sequence ID" value="ASK61204.1"/>
    <property type="molecule type" value="Genomic_DNA"/>
</dbReference>